<protein>
    <recommendedName>
        <fullName evidence="7 14">Phosphoglycerate kinase</fullName>
        <ecNumber evidence="6 14">2.7.2.3</ecNumber>
    </recommendedName>
</protein>
<feature type="binding site" evidence="14">
    <location>
        <position position="113"/>
    </location>
    <ligand>
        <name>substrate</name>
    </ligand>
</feature>
<dbReference type="PIRSF" id="PIRSF000724">
    <property type="entry name" value="Pgk"/>
    <property type="match status" value="1"/>
</dbReference>
<feature type="binding site" evidence="15">
    <location>
        <position position="146"/>
    </location>
    <ligand>
        <name>(2R)-3-phosphoglycerate</name>
        <dbReference type="ChEBI" id="CHEBI:58272"/>
    </ligand>
</feature>
<keyword evidence="10 14" id="KW-0547">Nucleotide-binding</keyword>
<evidence type="ECO:0000256" key="5">
    <source>
        <dbReference type="ARBA" id="ARBA00011245"/>
    </source>
</evidence>
<dbReference type="EC" id="2.7.2.3" evidence="6 14"/>
<dbReference type="OrthoDB" id="9808460at2"/>
<dbReference type="InterPro" id="IPR015824">
    <property type="entry name" value="Phosphoglycerate_kinase_N"/>
</dbReference>
<reference evidence="18 19" key="1">
    <citation type="journal article" date="2014" name="MBio">
        <title>Differential genome evolution between companion symbionts in an insect-bacterial symbiosis.</title>
        <authorList>
            <person name="Bennett G.M."/>
            <person name="McCutcheon J.P."/>
            <person name="MacDonald B.R."/>
            <person name="Romanovicz D."/>
            <person name="Moran N.A."/>
        </authorList>
    </citation>
    <scope>NUCLEOTIDE SEQUENCE [LARGE SCALE GENOMIC DNA]</scope>
    <source>
        <strain evidence="18 19">BGSS</strain>
    </source>
</reference>
<dbReference type="EMBL" id="CP008985">
    <property type="protein sequence ID" value="AIN47566.1"/>
    <property type="molecule type" value="Genomic_DNA"/>
</dbReference>
<feature type="binding site" evidence="14">
    <location>
        <position position="146"/>
    </location>
    <ligand>
        <name>substrate</name>
    </ligand>
</feature>
<feature type="binding site" evidence="15">
    <location>
        <position position="113"/>
    </location>
    <ligand>
        <name>(2R)-3-phosphoglycerate</name>
        <dbReference type="ChEBI" id="CHEBI:58272"/>
    </ligand>
</feature>
<keyword evidence="13 14" id="KW-0324">Glycolysis</keyword>
<dbReference type="KEGG" id="bcib:IM45_1411"/>
<evidence type="ECO:0000256" key="16">
    <source>
        <dbReference type="PIRSR" id="PIRSR000724-2"/>
    </source>
</evidence>
<dbReference type="HAMAP" id="MF_00145">
    <property type="entry name" value="Phosphoglyc_kinase"/>
    <property type="match status" value="1"/>
</dbReference>
<dbReference type="InterPro" id="IPR015911">
    <property type="entry name" value="Phosphoglycerate_kinase_CS"/>
</dbReference>
<feature type="binding site" evidence="14 16">
    <location>
        <position position="197"/>
    </location>
    <ligand>
        <name>ATP</name>
        <dbReference type="ChEBI" id="CHEBI:30616"/>
    </ligand>
</feature>
<dbReference type="SUPFAM" id="SSF53748">
    <property type="entry name" value="Phosphoglycerate kinase"/>
    <property type="match status" value="1"/>
</dbReference>
<dbReference type="GO" id="GO:0006094">
    <property type="term" value="P:gluconeogenesis"/>
    <property type="evidence" value="ECO:0007669"/>
    <property type="project" value="TreeGrafter"/>
</dbReference>
<feature type="binding site" evidence="14 15">
    <location>
        <begin position="59"/>
        <end position="62"/>
    </location>
    <ligand>
        <name>substrate</name>
    </ligand>
</feature>
<evidence type="ECO:0000256" key="10">
    <source>
        <dbReference type="ARBA" id="ARBA00022741"/>
    </source>
</evidence>
<evidence type="ECO:0000313" key="18">
    <source>
        <dbReference type="EMBL" id="AIN47566.1"/>
    </source>
</evidence>
<name>A0A088N2K2_9GAMM</name>
<keyword evidence="8 14" id="KW-0963">Cytoplasm</keyword>
<dbReference type="PANTHER" id="PTHR11406">
    <property type="entry name" value="PHOSPHOGLYCERATE KINASE"/>
    <property type="match status" value="1"/>
</dbReference>
<dbReference type="Gene3D" id="3.40.50.1260">
    <property type="entry name" value="Phosphoglycerate kinase, N-terminal domain"/>
    <property type="match status" value="2"/>
</dbReference>
<gene>
    <name evidence="14" type="primary">pgk</name>
    <name evidence="18" type="ORF">IM45_1411</name>
</gene>
<comment type="catalytic activity">
    <reaction evidence="1 14 17">
        <text>(2R)-3-phosphoglycerate + ATP = (2R)-3-phospho-glyceroyl phosphate + ADP</text>
        <dbReference type="Rhea" id="RHEA:14801"/>
        <dbReference type="ChEBI" id="CHEBI:30616"/>
        <dbReference type="ChEBI" id="CHEBI:57604"/>
        <dbReference type="ChEBI" id="CHEBI:58272"/>
        <dbReference type="ChEBI" id="CHEBI:456216"/>
        <dbReference type="EC" id="2.7.2.3"/>
    </reaction>
</comment>
<sequence length="398" mass="43244">MAIIQMIDLNLMGKRVLIRSDLNVPIHKGEITSHARIYASLPTIKTALKQGASVMVTSHLGRPIEGQYNAELSLQPIVNYLKKKISAPIRLVKDYLNGVEISVGELVVLENVRFNKGEKINDDNLAKRYAALCDIFVMDAFGTAHRAHASTYGVGKFAPITCAGPLLFDELKTLSTVLQNPERPMVAIIGGSKISTKLTILNELSKISDQIIIGGGIANTFFAALGYNIGLSLFETNLLTEAKQLLNSNKIYIPTDVRVATKFCETAIATLKSIKNIQPYEYILDLGDESAASLANMLKNAKTILWNGPVGVFEFTNFRKSTEILARAIAESNAFSIAGGGDTLAAINLFKIAHNISYISTGGGAFLEFIGGKTLPVVVMLEERAKHLEYVGKNDAKI</sequence>
<keyword evidence="11 14" id="KW-0418">Kinase</keyword>
<comment type="subunit">
    <text evidence="5 14">Monomer.</text>
</comment>
<dbReference type="FunFam" id="3.40.50.1260:FF:000001">
    <property type="entry name" value="Phosphoglycerate kinase"/>
    <property type="match status" value="1"/>
</dbReference>
<comment type="subcellular location">
    <subcellularLocation>
        <location evidence="2 14">Cytoplasm</location>
    </subcellularLocation>
</comment>
<dbReference type="PRINTS" id="PR00477">
    <property type="entry name" value="PHGLYCKINASE"/>
</dbReference>
<evidence type="ECO:0000256" key="3">
    <source>
        <dbReference type="ARBA" id="ARBA00004838"/>
    </source>
</evidence>
<dbReference type="GO" id="GO:0043531">
    <property type="term" value="F:ADP binding"/>
    <property type="evidence" value="ECO:0007669"/>
    <property type="project" value="TreeGrafter"/>
</dbReference>
<feature type="binding site" evidence="14 16">
    <location>
        <begin position="340"/>
        <end position="343"/>
    </location>
    <ligand>
        <name>ATP</name>
        <dbReference type="ChEBI" id="CHEBI:30616"/>
    </ligand>
</feature>
<dbReference type="PANTHER" id="PTHR11406:SF23">
    <property type="entry name" value="PHOSPHOGLYCERATE KINASE 1, CHLOROPLASTIC-RELATED"/>
    <property type="match status" value="1"/>
</dbReference>
<organism evidence="18 19">
    <name type="scientific">Candidatus Palibaumannia cicadellinicola</name>
    <dbReference type="NCBI Taxonomy" id="186490"/>
    <lineage>
        <taxon>Bacteria</taxon>
        <taxon>Pseudomonadati</taxon>
        <taxon>Pseudomonadota</taxon>
        <taxon>Gammaproteobacteria</taxon>
        <taxon>Candidatus Palibaumannia</taxon>
    </lineage>
</organism>
<accession>A0A088N2K2</accession>
<evidence type="ECO:0000256" key="4">
    <source>
        <dbReference type="ARBA" id="ARBA00008982"/>
    </source>
</evidence>
<dbReference type="FunFam" id="3.40.50.1260:FF:000002">
    <property type="entry name" value="Phosphoglycerate kinase"/>
    <property type="match status" value="1"/>
</dbReference>
<feature type="binding site" evidence="15">
    <location>
        <position position="36"/>
    </location>
    <ligand>
        <name>(2R)-3-phosphoglycerate</name>
        <dbReference type="ChEBI" id="CHEBI:58272"/>
    </ligand>
</feature>
<dbReference type="InterPro" id="IPR001576">
    <property type="entry name" value="Phosphoglycerate_kinase"/>
</dbReference>
<evidence type="ECO:0000256" key="7">
    <source>
        <dbReference type="ARBA" id="ARBA00016471"/>
    </source>
</evidence>
<evidence type="ECO:0000256" key="15">
    <source>
        <dbReference type="PIRSR" id="PIRSR000724-1"/>
    </source>
</evidence>
<evidence type="ECO:0000256" key="12">
    <source>
        <dbReference type="ARBA" id="ARBA00022840"/>
    </source>
</evidence>
<keyword evidence="12 14" id="KW-0067">ATP-binding</keyword>
<comment type="caution">
    <text evidence="14">Lacks conserved residue(s) required for the propagation of feature annotation.</text>
</comment>
<dbReference type="eggNOG" id="COG0126">
    <property type="taxonomic scope" value="Bacteria"/>
</dbReference>
<evidence type="ECO:0000256" key="6">
    <source>
        <dbReference type="ARBA" id="ARBA00013061"/>
    </source>
</evidence>
<evidence type="ECO:0000256" key="9">
    <source>
        <dbReference type="ARBA" id="ARBA00022679"/>
    </source>
</evidence>
<evidence type="ECO:0000313" key="19">
    <source>
        <dbReference type="Proteomes" id="UP000067325"/>
    </source>
</evidence>
<keyword evidence="9 14" id="KW-0808">Transferase</keyword>
<dbReference type="UniPathway" id="UPA00109">
    <property type="reaction ID" value="UER00185"/>
</dbReference>
<feature type="binding site" evidence="14">
    <location>
        <position position="36"/>
    </location>
    <ligand>
        <name>substrate</name>
    </ligand>
</feature>
<evidence type="ECO:0000256" key="8">
    <source>
        <dbReference type="ARBA" id="ARBA00022490"/>
    </source>
</evidence>
<comment type="similarity">
    <text evidence="4 14 17">Belongs to the phosphoglycerate kinase family.</text>
</comment>
<evidence type="ECO:0000256" key="2">
    <source>
        <dbReference type="ARBA" id="ARBA00004496"/>
    </source>
</evidence>
<evidence type="ECO:0000256" key="13">
    <source>
        <dbReference type="ARBA" id="ARBA00023152"/>
    </source>
</evidence>
<dbReference type="Proteomes" id="UP000067325">
    <property type="component" value="Chromosome"/>
</dbReference>
<dbReference type="AlphaFoldDB" id="A0A088N2K2"/>
<comment type="pathway">
    <text evidence="3 14">Carbohydrate degradation; glycolysis; pyruvate from D-glyceraldehyde 3-phosphate: step 2/5.</text>
</comment>
<dbReference type="InterPro" id="IPR036043">
    <property type="entry name" value="Phosphoglycerate_kinase_sf"/>
</dbReference>
<dbReference type="Pfam" id="PF00162">
    <property type="entry name" value="PGK"/>
    <property type="match status" value="1"/>
</dbReference>
<evidence type="ECO:0000256" key="1">
    <source>
        <dbReference type="ARBA" id="ARBA00000642"/>
    </source>
</evidence>
<evidence type="ECO:0000256" key="11">
    <source>
        <dbReference type="ARBA" id="ARBA00022777"/>
    </source>
</evidence>
<evidence type="ECO:0000256" key="14">
    <source>
        <dbReference type="HAMAP-Rule" id="MF_00145"/>
    </source>
</evidence>
<dbReference type="PROSITE" id="PS00111">
    <property type="entry name" value="PGLYCERATE_KINASE"/>
    <property type="match status" value="1"/>
</dbReference>
<proteinExistence type="inferred from homology"/>
<dbReference type="GO" id="GO:0005524">
    <property type="term" value="F:ATP binding"/>
    <property type="evidence" value="ECO:0007669"/>
    <property type="project" value="UniProtKB-KW"/>
</dbReference>
<dbReference type="RefSeq" id="WP_051984625.1">
    <property type="nucleotide sequence ID" value="NZ_CP008985.1"/>
</dbReference>
<evidence type="ECO:0000256" key="17">
    <source>
        <dbReference type="RuleBase" id="RU000532"/>
    </source>
</evidence>
<feature type="binding site" evidence="14 15">
    <location>
        <begin position="21"/>
        <end position="23"/>
    </location>
    <ligand>
        <name>substrate</name>
    </ligand>
</feature>
<dbReference type="GO" id="GO:0004618">
    <property type="term" value="F:phosphoglycerate kinase activity"/>
    <property type="evidence" value="ECO:0007669"/>
    <property type="project" value="UniProtKB-UniRule"/>
</dbReference>
<dbReference type="GO" id="GO:0005829">
    <property type="term" value="C:cytosol"/>
    <property type="evidence" value="ECO:0007669"/>
    <property type="project" value="TreeGrafter"/>
</dbReference>
<feature type="binding site" evidence="14 16">
    <location>
        <position position="314"/>
    </location>
    <ligand>
        <name>ATP</name>
        <dbReference type="ChEBI" id="CHEBI:30616"/>
    </ligand>
</feature>
<dbReference type="GO" id="GO:0006096">
    <property type="term" value="P:glycolytic process"/>
    <property type="evidence" value="ECO:0007669"/>
    <property type="project" value="UniProtKB-UniRule"/>
</dbReference>